<dbReference type="SUPFAM" id="SSF50729">
    <property type="entry name" value="PH domain-like"/>
    <property type="match status" value="1"/>
</dbReference>
<dbReference type="PROSITE" id="PS50106">
    <property type="entry name" value="PDZ"/>
    <property type="match status" value="1"/>
</dbReference>
<feature type="domain" description="PH" evidence="2">
    <location>
        <begin position="522"/>
        <end position="623"/>
    </location>
</feature>
<dbReference type="InterPro" id="IPR001849">
    <property type="entry name" value="PH_domain"/>
</dbReference>
<evidence type="ECO:0000313" key="5">
    <source>
        <dbReference type="Proteomes" id="UP001651158"/>
    </source>
</evidence>
<dbReference type="Gene3D" id="2.30.29.30">
    <property type="entry name" value="Pleckstrin-homology domain (PH domain)/Phosphotyrosine-binding domain (PTB)"/>
    <property type="match status" value="1"/>
</dbReference>
<dbReference type="InterPro" id="IPR029058">
    <property type="entry name" value="AB_hydrolase_fold"/>
</dbReference>
<gene>
    <name evidence="4" type="ORF">TcWFU_005611</name>
</gene>
<dbReference type="Proteomes" id="UP001651158">
    <property type="component" value="Unassembled WGS sequence"/>
</dbReference>
<dbReference type="SUPFAM" id="SSF53474">
    <property type="entry name" value="alpha/beta-Hydrolases"/>
    <property type="match status" value="1"/>
</dbReference>
<feature type="region of interest" description="Disordered" evidence="1">
    <location>
        <begin position="1655"/>
        <end position="1712"/>
    </location>
</feature>
<protein>
    <submittedName>
        <fullName evidence="4">Phospholipase A2 group XV</fullName>
    </submittedName>
</protein>
<evidence type="ECO:0000259" key="3">
    <source>
        <dbReference type="PROSITE" id="PS50106"/>
    </source>
</evidence>
<dbReference type="Gene3D" id="2.30.42.10">
    <property type="match status" value="1"/>
</dbReference>
<dbReference type="InterPro" id="IPR051566">
    <property type="entry name" value="CNKSR"/>
</dbReference>
<feature type="compositionally biased region" description="Low complexity" evidence="1">
    <location>
        <begin position="689"/>
        <end position="698"/>
    </location>
</feature>
<dbReference type="PANTHER" id="PTHR12844:SF42">
    <property type="entry name" value="CONNECTOR ENHANCER OF KSR PROTEIN CNK"/>
    <property type="match status" value="1"/>
</dbReference>
<feature type="compositionally biased region" description="Basic and acidic residues" evidence="1">
    <location>
        <begin position="402"/>
        <end position="415"/>
    </location>
</feature>
<feature type="region of interest" description="Disordered" evidence="1">
    <location>
        <begin position="662"/>
        <end position="730"/>
    </location>
</feature>
<feature type="compositionally biased region" description="Low complexity" evidence="1">
    <location>
        <begin position="873"/>
        <end position="888"/>
    </location>
</feature>
<feature type="compositionally biased region" description="Basic and acidic residues" evidence="1">
    <location>
        <begin position="340"/>
        <end position="349"/>
    </location>
</feature>
<dbReference type="EMBL" id="JAKROA010000010">
    <property type="protein sequence ID" value="KAL5104946.1"/>
    <property type="molecule type" value="Genomic_DNA"/>
</dbReference>
<dbReference type="Pfam" id="PF00169">
    <property type="entry name" value="PH"/>
    <property type="match status" value="1"/>
</dbReference>
<evidence type="ECO:0000259" key="2">
    <source>
        <dbReference type="PROSITE" id="PS50003"/>
    </source>
</evidence>
<dbReference type="CDD" id="cd00136">
    <property type="entry name" value="PDZ_canonical"/>
    <property type="match status" value="1"/>
</dbReference>
<proteinExistence type="predicted"/>
<organism evidence="4 5">
    <name type="scientific">Taenia crassiceps</name>
    <dbReference type="NCBI Taxonomy" id="6207"/>
    <lineage>
        <taxon>Eukaryota</taxon>
        <taxon>Metazoa</taxon>
        <taxon>Spiralia</taxon>
        <taxon>Lophotrochozoa</taxon>
        <taxon>Platyhelminthes</taxon>
        <taxon>Cestoda</taxon>
        <taxon>Eucestoda</taxon>
        <taxon>Cyclophyllidea</taxon>
        <taxon>Taeniidae</taxon>
        <taxon>Taenia</taxon>
    </lineage>
</organism>
<dbReference type="PANTHER" id="PTHR12844">
    <property type="entry name" value="CONNECTOR ENCHANCER OF KINASE SUPPRESSOR OF RAS"/>
    <property type="match status" value="1"/>
</dbReference>
<feature type="region of interest" description="Disordered" evidence="1">
    <location>
        <begin position="402"/>
        <end position="518"/>
    </location>
</feature>
<feature type="region of interest" description="Disordered" evidence="1">
    <location>
        <begin position="1510"/>
        <end position="1532"/>
    </location>
</feature>
<feature type="compositionally biased region" description="Basic residues" evidence="1">
    <location>
        <begin position="1301"/>
        <end position="1310"/>
    </location>
</feature>
<reference evidence="4 5" key="1">
    <citation type="journal article" date="2022" name="Front. Cell. Infect. Microbiol.">
        <title>The Genomes of Two Strains of Taenia crassiceps the Animal Model for the Study of Human Cysticercosis.</title>
        <authorList>
            <person name="Bobes R.J."/>
            <person name="Estrada K."/>
            <person name="Rios-Valencia D.G."/>
            <person name="Calderon-Gallegos A."/>
            <person name="de la Torre P."/>
            <person name="Carrero J.C."/>
            <person name="Sanchez-Flores A."/>
            <person name="Laclette J.P."/>
        </authorList>
    </citation>
    <scope>NUCLEOTIDE SEQUENCE [LARGE SCALE GENOMIC DNA]</scope>
    <source>
        <strain evidence="4">WFUcys</strain>
    </source>
</reference>
<feature type="compositionally biased region" description="Low complexity" evidence="1">
    <location>
        <begin position="359"/>
        <end position="371"/>
    </location>
</feature>
<dbReference type="InterPro" id="IPR013761">
    <property type="entry name" value="SAM/pointed_sf"/>
</dbReference>
<feature type="region of interest" description="Disordered" evidence="1">
    <location>
        <begin position="743"/>
        <end position="778"/>
    </location>
</feature>
<feature type="compositionally biased region" description="Basic residues" evidence="1">
    <location>
        <begin position="713"/>
        <end position="730"/>
    </location>
</feature>
<dbReference type="PROSITE" id="PS50003">
    <property type="entry name" value="PH_DOMAIN"/>
    <property type="match status" value="1"/>
</dbReference>
<feature type="compositionally biased region" description="Pro residues" evidence="1">
    <location>
        <begin position="1690"/>
        <end position="1702"/>
    </location>
</feature>
<dbReference type="InterPro" id="IPR003386">
    <property type="entry name" value="LACT/PDAT_acylTrfase"/>
</dbReference>
<dbReference type="CDD" id="cd09487">
    <property type="entry name" value="SAM_superfamily"/>
    <property type="match status" value="1"/>
</dbReference>
<dbReference type="Gene3D" id="1.10.150.50">
    <property type="entry name" value="Transcription Factor, Ets-1"/>
    <property type="match status" value="1"/>
</dbReference>
<evidence type="ECO:0000256" key="1">
    <source>
        <dbReference type="SAM" id="MobiDB-lite"/>
    </source>
</evidence>
<keyword evidence="5" id="KW-1185">Reference proteome</keyword>
<feature type="domain" description="PDZ" evidence="3">
    <location>
        <begin position="226"/>
        <end position="309"/>
    </location>
</feature>
<sequence length="2303" mass="254962">MSFARRIRSLSALGLARETNDTSRQSPTLLRVGSFFQPYLSTLRASNVCGQRLSCLSDSDLRSLGVTKIGDLRKIQTTVSRLIKDYADLEVENMQSLLFSVVCVTGQFSALLKSARFQETLTQAADGLEHQLVKCLLRLGFVVKKAASWLERSPFLLISRLATLRGVMLQRTVDLNTVLQSALKNSSLLSYIGAMLELTWGLRDQLEAVIHDCDDSLFLTPCTVEHVSLRKGERESYGFTFCTNDCNVHIIQSLDSDLQAPAFSCGRIARDDEIIEVNRQLVLGWEHSAVAQLIQQSTRRLDLRVRKRPAHCTDYFSVNSRRQRMQLMAKALRPFTAEPQHSRRSDFLRNRTPKRRTQPLSNSANPSVSSAVTITANISHEEEKEEEVQLAEAVALEKTLEKVEPECTSTEDRLKAPIPPSRSHSRHRQERYCQTLQPPPLPPSVSTSDHAKTSEPLLPPSLNESEFHAPIRSPFEITTSPLREGRRRPVTLGSLDDFSPGSRAAASASSTPPSSLSLTRAKNNCQGWLWLKKRTSTSFGNRYVKRWCVFKHNTLYYYRNQEEENAEGLILLHGFTISPVSTESGRSGRYPFRVYNEWTRFVFAADSEVARTRWMNMLGLAAIGQSACLWTSPIGGFYPGYLPAAQESVTVAEKEVVGVNARLLEPPRPHTSGGENSSRRQPVTIHRCSSSLNVPSSSGLQQTPLDTGPLSSCHRRSGPHSHRKQQPHRHFLSVSASCLVSDSTNSTDEEAEIIKKRSSAGEAEGSSSPANRSPCRLIRRAAMIRRRRVRRLTEGSISPSAFLTSPPVMIRAHHSSGWMSLSSETVVMASGLLGEQQRQTQDQQHLHSMCTSSGGDEGEGGSLLLLQNPNRLSPTCSPSSRSSESPEQCPDRKVDEVLTPGEEGEGKWNTSLWRCEYRIACLRTCFLHISALFCAMAKVGHESSAIANKGFYLSDGILEPVGRPSLEPSEIIIPLFLLRGSQSSILSADSFSRRVAELWNGISHQNVSPLHFSDFFFVWSIAEFRSESDRKLEATWIAFNAIVPNIFSGLQKVRNYPFDSDCFRHCLQTNVAKSRFHHFQRLDFGNIHQEFRFGFFLMDSSGRLVPYLDGERAIQSTSPAGVWCTGVLDERQSTVTAPTTFNTWLSILRYAFASRGQRIFCISPVLAVHSALSNNISFYSIRNNGPESPRSPCIEFPSPPASMGYTYANRLNFHMLSGSEDFKARSSRVSSQRVVVHLTNLSPVQLPSEMALADYGKMLEAVVRLSADLDCQVIKGPSPALRIVSASRKSSLIQSKQNGRPVKRSVKFHLPKPNDTTSSPLPRLSEVTGFEVPEASMLLEEGVVAISTPTYSPYRYFPSPPLPPLPPRLPQCCHSQASPSCCHLQSNNNTNVSPTAHEEISRLEALVERLLAIQQPRQTPATATVEKVTVGTNTSIAHEVCSVAVNTSLVWPTATDIGPAATTLSSTYSPSLQTPRQTSESVGVQCEPVENCLPQPQGVCPFADDFDQSLDFLPSPQSPLPQPPMLQQSPESVLSLDASFSNKPLPPLDLPPHQNPCNENNIGDTGYSRLLAGIQQVLGSTSHMRKTVSAPNELSLVAADAVAPPPHLSSTSAAPDTEWLSLTDADAEADVARHRRRCEEEMAARLNFSHSFIPLKTDVSSRGGPEKSTPLPGQSEASFPIAHDSFTPTPDLPPRSPSPPPRLYSRRSPKSTDESAILMGLARKYLPPSIIAQLAPPTASTTAVSPEVSYCGADFSLATQRYLMEHGLLFAGDSSSIRVPEEGWDWQGKIYRTEVSDIPQLTAEFVLASDSYFVVPSMLLPELFLLLTIMVSTSHSHLISMGALKSWITSKLPHPLIMIPGDGGSQAYAQFKDYISDPFQIWIDLRYLISPRTFSDYFKLKYNNETRRTEENDKAVITFPGWGETWSVDNLDSRPHSATRAPNENEDFNPKLKQLVEETFHNGKGQRVVLLGHSMGALYGLSFLGNQSDTWKRHYIMAFVAVSAPLGGSIKALKIEASGDNFGIYFGNPLWYREMQRSMPSLAFLLPDPRLWPKDEAVIYTPVKNYTAHDYKEFFFDIGFPEGFQMYEDSKLTVDGLTPPTGVDKVYCIYSSAVRTPGTLVYSSAFPDAQPDVVYEADGDGTVNMRSLNVCQSWANGSGRVDQVETLVIPGVNHLSIVLDSRFIDRVKEISNAEQLMPPRESFWQTLFLGFAFSNDAVERGLSPAPRQTAQSFIYRVIQSAVNGDVTLPPLAGTNCHRMPRPLQMSHVSPGHSNDAPTENSLSCEFLITKITVYALSISSFTD</sequence>
<dbReference type="InterPro" id="IPR001478">
    <property type="entry name" value="PDZ"/>
</dbReference>
<feature type="compositionally biased region" description="Low complexity" evidence="1">
    <location>
        <begin position="502"/>
        <end position="518"/>
    </location>
</feature>
<name>A0ABR4Q5M3_9CEST</name>
<feature type="region of interest" description="Disordered" evidence="1">
    <location>
        <begin position="335"/>
        <end position="371"/>
    </location>
</feature>
<dbReference type="SUPFAM" id="SSF50156">
    <property type="entry name" value="PDZ domain-like"/>
    <property type="match status" value="1"/>
</dbReference>
<dbReference type="SMART" id="SM00233">
    <property type="entry name" value="PH"/>
    <property type="match status" value="1"/>
</dbReference>
<evidence type="ECO:0000313" key="4">
    <source>
        <dbReference type="EMBL" id="KAL5104946.1"/>
    </source>
</evidence>
<feature type="region of interest" description="Disordered" evidence="1">
    <location>
        <begin position="836"/>
        <end position="904"/>
    </location>
</feature>
<accession>A0ABR4Q5M3</accession>
<dbReference type="Gene3D" id="3.40.50.1820">
    <property type="entry name" value="alpha/beta hydrolase"/>
    <property type="match status" value="2"/>
</dbReference>
<dbReference type="Pfam" id="PF02450">
    <property type="entry name" value="LCAT"/>
    <property type="match status" value="2"/>
</dbReference>
<dbReference type="SMART" id="SM00228">
    <property type="entry name" value="PDZ"/>
    <property type="match status" value="1"/>
</dbReference>
<dbReference type="InterPro" id="IPR036034">
    <property type="entry name" value="PDZ_sf"/>
</dbReference>
<dbReference type="InterPro" id="IPR011993">
    <property type="entry name" value="PH-like_dom_sf"/>
</dbReference>
<dbReference type="SUPFAM" id="SSF47769">
    <property type="entry name" value="SAM/Pointed domain"/>
    <property type="match status" value="1"/>
</dbReference>
<feature type="region of interest" description="Disordered" evidence="1">
    <location>
        <begin position="1292"/>
        <end position="1324"/>
    </location>
</feature>
<comment type="caution">
    <text evidence="4">The sequence shown here is derived from an EMBL/GenBank/DDBJ whole genome shotgun (WGS) entry which is preliminary data.</text>
</comment>